<dbReference type="Gene3D" id="1.10.3660.10">
    <property type="entry name" value="6-phosphogluconate dehydrogenase C-terminal like domain"/>
    <property type="match status" value="1"/>
</dbReference>
<dbReference type="Pfam" id="PF01817">
    <property type="entry name" value="CM_2"/>
    <property type="match status" value="1"/>
</dbReference>
<dbReference type="GO" id="GO:0006571">
    <property type="term" value="P:tyrosine biosynthetic process"/>
    <property type="evidence" value="ECO:0007669"/>
    <property type="project" value="TreeGrafter"/>
</dbReference>
<dbReference type="PANTHER" id="PTHR21363">
    <property type="entry name" value="PREPHENATE DEHYDROGENASE"/>
    <property type="match status" value="1"/>
</dbReference>
<dbReference type="PROSITE" id="PS51168">
    <property type="entry name" value="CHORISMATE_MUT_2"/>
    <property type="match status" value="1"/>
</dbReference>
<dbReference type="InterPro" id="IPR008927">
    <property type="entry name" value="6-PGluconate_DH-like_C_sf"/>
</dbReference>
<dbReference type="AlphaFoldDB" id="F0QT48"/>
<dbReference type="KEGG" id="vmo:VMUT_1432"/>
<evidence type="ECO:0000256" key="1">
    <source>
        <dbReference type="ARBA" id="ARBA00023002"/>
    </source>
</evidence>
<evidence type="ECO:0000313" key="4">
    <source>
        <dbReference type="Proteomes" id="UP000007485"/>
    </source>
</evidence>
<accession>F0QT48</accession>
<dbReference type="InterPro" id="IPR046826">
    <property type="entry name" value="PDH_N"/>
</dbReference>
<reference evidence="3 4" key="1">
    <citation type="journal article" date="2011" name="J. Bacteriol.">
        <title>Complete genome sequence of 'Vulcanisaeta moutnovskia' strain 768-28, a novel member of the hyperthermophilic crenarchaeal genus vulcanisaeta.</title>
        <authorList>
            <person name="Gumerov V.M."/>
            <person name="Mardanov A.V."/>
            <person name="Beletsky A.V."/>
            <person name="Prokofeva M.I."/>
            <person name="Bonch-Osmolovskaya E.A."/>
            <person name="Ravin N.V."/>
            <person name="Skryabin K.G."/>
        </authorList>
    </citation>
    <scope>NUCLEOTIDE SEQUENCE [LARGE SCALE GENOMIC DNA]</scope>
    <source>
        <strain evidence="3 4">768-28</strain>
    </source>
</reference>
<organism evidence="3 4">
    <name type="scientific">Vulcanisaeta moutnovskia (strain 768-28)</name>
    <dbReference type="NCBI Taxonomy" id="985053"/>
    <lineage>
        <taxon>Archaea</taxon>
        <taxon>Thermoproteota</taxon>
        <taxon>Thermoprotei</taxon>
        <taxon>Thermoproteales</taxon>
        <taxon>Thermoproteaceae</taxon>
        <taxon>Vulcanisaeta</taxon>
    </lineage>
</organism>
<dbReference type="Pfam" id="PF02153">
    <property type="entry name" value="PDH_N"/>
    <property type="match status" value="1"/>
</dbReference>
<dbReference type="SMART" id="SM00830">
    <property type="entry name" value="CM_2"/>
    <property type="match status" value="1"/>
</dbReference>
<dbReference type="Gene3D" id="3.40.50.720">
    <property type="entry name" value="NAD(P)-binding Rossmann-like Domain"/>
    <property type="match status" value="1"/>
</dbReference>
<dbReference type="EMBL" id="CP002529">
    <property type="protein sequence ID" value="ADY01637.1"/>
    <property type="molecule type" value="Genomic_DNA"/>
</dbReference>
<dbReference type="GO" id="GO:0070403">
    <property type="term" value="F:NAD+ binding"/>
    <property type="evidence" value="ECO:0007669"/>
    <property type="project" value="InterPro"/>
</dbReference>
<dbReference type="GO" id="GO:0008977">
    <property type="term" value="F:prephenate dehydrogenase (NAD+) activity"/>
    <property type="evidence" value="ECO:0007669"/>
    <property type="project" value="TreeGrafter"/>
</dbReference>
<gene>
    <name evidence="3" type="ordered locus">VMUT_1432</name>
</gene>
<dbReference type="SUPFAM" id="SSF51735">
    <property type="entry name" value="NAD(P)-binding Rossmann-fold domains"/>
    <property type="match status" value="1"/>
</dbReference>
<dbReference type="InterPro" id="IPR036291">
    <property type="entry name" value="NAD(P)-bd_dom_sf"/>
</dbReference>
<proteinExistence type="predicted"/>
<evidence type="ECO:0000313" key="3">
    <source>
        <dbReference type="EMBL" id="ADY01637.1"/>
    </source>
</evidence>
<feature type="domain" description="Chorismate mutase" evidence="2">
    <location>
        <begin position="5"/>
        <end position="96"/>
    </location>
</feature>
<dbReference type="SUPFAM" id="SSF48600">
    <property type="entry name" value="Chorismate mutase II"/>
    <property type="match status" value="1"/>
</dbReference>
<dbReference type="InterPro" id="IPR036979">
    <property type="entry name" value="CM_dom_sf"/>
</dbReference>
<dbReference type="InterPro" id="IPR036263">
    <property type="entry name" value="Chorismate_II_sf"/>
</dbReference>
<evidence type="ECO:0000259" key="2">
    <source>
        <dbReference type="PROSITE" id="PS51168"/>
    </source>
</evidence>
<dbReference type="SUPFAM" id="SSF48179">
    <property type="entry name" value="6-phosphogluconate dehydrogenase C-terminal domain-like"/>
    <property type="match status" value="1"/>
</dbReference>
<dbReference type="PANTHER" id="PTHR21363:SF0">
    <property type="entry name" value="PREPHENATE DEHYDROGENASE [NADP(+)]"/>
    <property type="match status" value="1"/>
</dbReference>
<dbReference type="InterPro" id="IPR002701">
    <property type="entry name" value="CM_II_prokaryot"/>
</dbReference>
<dbReference type="eggNOG" id="arCOG00245">
    <property type="taxonomic scope" value="Archaea"/>
</dbReference>
<dbReference type="InterPro" id="IPR050812">
    <property type="entry name" value="Preph/Arog_dehydrog"/>
</dbReference>
<dbReference type="Proteomes" id="UP000007485">
    <property type="component" value="Chromosome"/>
</dbReference>
<dbReference type="GO" id="GO:0004106">
    <property type="term" value="F:chorismate mutase activity"/>
    <property type="evidence" value="ECO:0007669"/>
    <property type="project" value="InterPro"/>
</dbReference>
<dbReference type="STRING" id="985053.VMUT_1432"/>
<dbReference type="eggNOG" id="arCOG02098">
    <property type="taxonomic scope" value="Archaea"/>
</dbReference>
<dbReference type="HOGENOM" id="CLU_812860_0_0_2"/>
<dbReference type="GO" id="GO:0046417">
    <property type="term" value="P:chorismate metabolic process"/>
    <property type="evidence" value="ECO:0007669"/>
    <property type="project" value="InterPro"/>
</dbReference>
<dbReference type="Gene3D" id="1.20.59.10">
    <property type="entry name" value="Chorismate mutase"/>
    <property type="match status" value="1"/>
</dbReference>
<name>F0QT48_VULM7</name>
<keyword evidence="1" id="KW-0560">Oxidoreductase</keyword>
<protein>
    <submittedName>
        <fullName evidence="3">Chorismate mutase</fullName>
    </submittedName>
</protein>
<sequence length="336" mass="36857">MIIAHSVIIMLSELRRSIDAIDEELIRLIGERVRLAAEVGRVKRGLGLPIVDDNREREVIAKWIEGLGKFGVDLESAIGIAQSIIGASTKVQLTNKLDIRVAIVGSGRVGRTMAKALGRVTNVILQGHSEELVPGDVIMLATRPTSDSLGIITKYSSRFRGSVVMDLFSVKTPIFRLIENESLRSGFHYISAHPLFGELGNPIGETVVLIPSRTSGDRLDMVRELFTSAGFNVVVLGSPEEHDRLMAYIQVAHHVLLLTLYRAMRRAGIDLNTPLATHSLRYTLKALERVLEQPEVSNELFRLNPYSKSVAGELGDLLKEVVRELDGENAIGGVGP</sequence>
<keyword evidence="4" id="KW-1185">Reference proteome</keyword>